<dbReference type="SUPFAM" id="SSF55073">
    <property type="entry name" value="Nucleotide cyclase"/>
    <property type="match status" value="1"/>
</dbReference>
<proteinExistence type="predicted"/>
<dbReference type="EMBL" id="SJZB01000039">
    <property type="protein sequence ID" value="TCJ13457.1"/>
    <property type="molecule type" value="Genomic_DNA"/>
</dbReference>
<dbReference type="PANTHER" id="PTHR46663:SF2">
    <property type="entry name" value="GGDEF DOMAIN-CONTAINING PROTEIN"/>
    <property type="match status" value="1"/>
</dbReference>
<dbReference type="Pfam" id="PF00990">
    <property type="entry name" value="GGDEF"/>
    <property type="match status" value="1"/>
</dbReference>
<dbReference type="InterPro" id="IPR029787">
    <property type="entry name" value="Nucleotide_cyclase"/>
</dbReference>
<keyword evidence="4" id="KW-1185">Reference proteome</keyword>
<dbReference type="SMART" id="SM00267">
    <property type="entry name" value="GGDEF"/>
    <property type="match status" value="1"/>
</dbReference>
<dbReference type="CDD" id="cd01949">
    <property type="entry name" value="GGDEF"/>
    <property type="match status" value="1"/>
</dbReference>
<gene>
    <name evidence="3" type="ORF">EZJ19_10425</name>
</gene>
<feature type="transmembrane region" description="Helical" evidence="1">
    <location>
        <begin position="207"/>
        <end position="230"/>
    </location>
</feature>
<dbReference type="OrthoDB" id="9812260at2"/>
<dbReference type="RefSeq" id="WP_131447316.1">
    <property type="nucleotide sequence ID" value="NZ_SJZB01000039.1"/>
</dbReference>
<dbReference type="AlphaFoldDB" id="A0A4R1B852"/>
<dbReference type="Gene3D" id="3.30.70.270">
    <property type="match status" value="1"/>
</dbReference>
<name>A0A4R1B852_9PROT</name>
<evidence type="ECO:0000313" key="4">
    <source>
        <dbReference type="Proteomes" id="UP000295443"/>
    </source>
</evidence>
<organism evidence="3 4">
    <name type="scientific">Parasulfuritortus cantonensis</name>
    <dbReference type="NCBI Taxonomy" id="2528202"/>
    <lineage>
        <taxon>Bacteria</taxon>
        <taxon>Pseudomonadati</taxon>
        <taxon>Pseudomonadota</taxon>
        <taxon>Betaproteobacteria</taxon>
        <taxon>Nitrosomonadales</taxon>
        <taxon>Thiobacillaceae</taxon>
        <taxon>Parasulfuritortus</taxon>
    </lineage>
</organism>
<dbReference type="PANTHER" id="PTHR46663">
    <property type="entry name" value="DIGUANYLATE CYCLASE DGCT-RELATED"/>
    <property type="match status" value="1"/>
</dbReference>
<protein>
    <submittedName>
        <fullName evidence="3">Diguanylate cyclase</fullName>
    </submittedName>
</protein>
<keyword evidence="1" id="KW-0472">Membrane</keyword>
<sequence length="418" mass="46373">MLAEPARKFQSLAMAEPRSQQRLPKRLSRLLVVGFAVLIGLMSVLVLNSVLNLRAQEARVAGTVELRNRKIELATDLLMATYSRHNSLVYQTIVGDPFEQDDHFQQFIKWGYEVGKARNALRAMRLDGFETARLADQDALLARIVELHDRISDLARQGRAEQARQLIAVDLRPDNLKFIDSVDQLEHYERDRIQAELDAARSASRRAIFVAVGLGSAIVLLACAIAYLTYRQMGRYADTIDEQMRALEQHSAQLKHEATHDPLTGLANRSLFYHRLTEALTRAGQDQLKATVLYVDLDDFKPVNDRYGHAVGDSLLQVVAGRLLGSVRTTDTVARLGGDEFAVILLGVGEASRISRFEEAIRANLVRPFEIDGAELVPSCSCGHAVYPDDGVGMDTLLHAADERMYAAKRARKGGAAG</sequence>
<dbReference type="InterPro" id="IPR052163">
    <property type="entry name" value="DGC-Regulatory_Protein"/>
</dbReference>
<reference evidence="3 4" key="1">
    <citation type="submission" date="2019-03" db="EMBL/GenBank/DDBJ databases">
        <title>Genome sequence of Thiobacillaceae bacterium LSR1, a sulfur-oxidizing bacterium isolated from freshwater sediment.</title>
        <authorList>
            <person name="Li S."/>
        </authorList>
    </citation>
    <scope>NUCLEOTIDE SEQUENCE [LARGE SCALE GENOMIC DNA]</scope>
    <source>
        <strain evidence="3 4">LSR1</strain>
    </source>
</reference>
<accession>A0A4R1B852</accession>
<evidence type="ECO:0000256" key="1">
    <source>
        <dbReference type="SAM" id="Phobius"/>
    </source>
</evidence>
<dbReference type="InterPro" id="IPR000160">
    <property type="entry name" value="GGDEF_dom"/>
</dbReference>
<keyword evidence="1" id="KW-1133">Transmembrane helix</keyword>
<comment type="caution">
    <text evidence="3">The sequence shown here is derived from an EMBL/GenBank/DDBJ whole genome shotgun (WGS) entry which is preliminary data.</text>
</comment>
<dbReference type="NCBIfam" id="TIGR00254">
    <property type="entry name" value="GGDEF"/>
    <property type="match status" value="1"/>
</dbReference>
<evidence type="ECO:0000259" key="2">
    <source>
        <dbReference type="PROSITE" id="PS50887"/>
    </source>
</evidence>
<dbReference type="PROSITE" id="PS50887">
    <property type="entry name" value="GGDEF"/>
    <property type="match status" value="1"/>
</dbReference>
<feature type="transmembrane region" description="Helical" evidence="1">
    <location>
        <begin position="30"/>
        <end position="51"/>
    </location>
</feature>
<feature type="domain" description="GGDEF" evidence="2">
    <location>
        <begin position="288"/>
        <end position="418"/>
    </location>
</feature>
<dbReference type="InterPro" id="IPR043128">
    <property type="entry name" value="Rev_trsase/Diguanyl_cyclase"/>
</dbReference>
<dbReference type="Proteomes" id="UP000295443">
    <property type="component" value="Unassembled WGS sequence"/>
</dbReference>
<evidence type="ECO:0000313" key="3">
    <source>
        <dbReference type="EMBL" id="TCJ13457.1"/>
    </source>
</evidence>
<keyword evidence="1" id="KW-0812">Transmembrane</keyword>